<proteinExistence type="predicted"/>
<keyword evidence="1" id="KW-1133">Transmembrane helix</keyword>
<protein>
    <submittedName>
        <fullName evidence="3">Uncharacterized protein</fullName>
    </submittedName>
</protein>
<sequence>MVKIIFILLIIILNICHVDNLICTSHGLFKISRNQIISTEEFFTLGKLTNKTTDSTIKNNSCYVKILIDHDQVDGNVTIEFSQNKNYTVNKFTYQTSFLLSEYYDSIISTIEYTCSSDDLCDKTFVNRWIHWISDINYEPLKKKFINVTTSSIQSNRCYIVSGKIIEYSYWMRFYHNKTILSYSDCSTNQSIIPKLFYIKMESIDLKKLEYDTLAYNCMSEKCFDEITFNYIWNETSFLFDRMAFVVESIRFTNQMNDVLDASSKRVQISVKGEANNYIITLIRNYSADPFVFFSFFIIILLIICCCWCYCCLCLTTSKQLLEAPANA</sequence>
<feature type="transmembrane region" description="Helical" evidence="1">
    <location>
        <begin position="291"/>
        <end position="313"/>
    </location>
</feature>
<evidence type="ECO:0000256" key="1">
    <source>
        <dbReference type="SAM" id="Phobius"/>
    </source>
</evidence>
<gene>
    <name evidence="4" type="ORF">OVN521_LOCUS26764</name>
    <name evidence="3" type="ORF">WKI299_LOCUS5552</name>
</gene>
<keyword evidence="6" id="KW-1185">Reference proteome</keyword>
<name>A0A816MT74_9BILA</name>
<keyword evidence="1" id="KW-0472">Membrane</keyword>
<dbReference type="EMBL" id="CAJNRF010001557">
    <property type="protein sequence ID" value="CAF2017086.1"/>
    <property type="molecule type" value="Genomic_DNA"/>
</dbReference>
<feature type="signal peptide" evidence="2">
    <location>
        <begin position="1"/>
        <end position="20"/>
    </location>
</feature>
<evidence type="ECO:0000313" key="6">
    <source>
        <dbReference type="Proteomes" id="UP000663866"/>
    </source>
</evidence>
<reference evidence="3" key="1">
    <citation type="submission" date="2021-02" db="EMBL/GenBank/DDBJ databases">
        <authorList>
            <person name="Nowell W R."/>
        </authorList>
    </citation>
    <scope>NUCLEOTIDE SEQUENCE</scope>
</reference>
<dbReference type="EMBL" id="CAJOBG010007142">
    <property type="protein sequence ID" value="CAF4208071.1"/>
    <property type="molecule type" value="Genomic_DNA"/>
</dbReference>
<accession>A0A816MT74</accession>
<dbReference type="Proteomes" id="UP000663866">
    <property type="component" value="Unassembled WGS sequence"/>
</dbReference>
<keyword evidence="1" id="KW-0812">Transmembrane</keyword>
<evidence type="ECO:0000313" key="5">
    <source>
        <dbReference type="Proteomes" id="UP000663856"/>
    </source>
</evidence>
<keyword evidence="2" id="KW-0732">Signal</keyword>
<feature type="chain" id="PRO_5036412998" evidence="2">
    <location>
        <begin position="21"/>
        <end position="328"/>
    </location>
</feature>
<dbReference type="Proteomes" id="UP000663856">
    <property type="component" value="Unassembled WGS sequence"/>
</dbReference>
<comment type="caution">
    <text evidence="3">The sequence shown here is derived from an EMBL/GenBank/DDBJ whole genome shotgun (WGS) entry which is preliminary data.</text>
</comment>
<evidence type="ECO:0000313" key="3">
    <source>
        <dbReference type="EMBL" id="CAF2017086.1"/>
    </source>
</evidence>
<evidence type="ECO:0000313" key="4">
    <source>
        <dbReference type="EMBL" id="CAF4208071.1"/>
    </source>
</evidence>
<evidence type="ECO:0000256" key="2">
    <source>
        <dbReference type="SAM" id="SignalP"/>
    </source>
</evidence>
<organism evidence="3 5">
    <name type="scientific">Rotaria magnacalcarata</name>
    <dbReference type="NCBI Taxonomy" id="392030"/>
    <lineage>
        <taxon>Eukaryota</taxon>
        <taxon>Metazoa</taxon>
        <taxon>Spiralia</taxon>
        <taxon>Gnathifera</taxon>
        <taxon>Rotifera</taxon>
        <taxon>Eurotatoria</taxon>
        <taxon>Bdelloidea</taxon>
        <taxon>Philodinida</taxon>
        <taxon>Philodinidae</taxon>
        <taxon>Rotaria</taxon>
    </lineage>
</organism>
<dbReference type="AlphaFoldDB" id="A0A816MT74"/>